<dbReference type="InterPro" id="IPR018247">
    <property type="entry name" value="EF_Hand_1_Ca_BS"/>
</dbReference>
<dbReference type="Proteomes" id="UP000603457">
    <property type="component" value="Unassembled WGS sequence"/>
</dbReference>
<dbReference type="EMBL" id="JACJTB010000037">
    <property type="protein sequence ID" value="MBD2597142.1"/>
    <property type="molecule type" value="Genomic_DNA"/>
</dbReference>
<accession>A0ABR8G1S1</accession>
<keyword evidence="1" id="KW-0677">Repeat</keyword>
<dbReference type="InterPro" id="IPR004176">
    <property type="entry name" value="Clp_R_N"/>
</dbReference>
<dbReference type="SUPFAM" id="SSF52129">
    <property type="entry name" value="Caspase-like"/>
    <property type="match status" value="1"/>
</dbReference>
<dbReference type="SUPFAM" id="SSF81923">
    <property type="entry name" value="Double Clp-N motif"/>
    <property type="match status" value="1"/>
</dbReference>
<dbReference type="InterPro" id="IPR044217">
    <property type="entry name" value="CLPT1/2"/>
</dbReference>
<organism evidence="4 5">
    <name type="scientific">Nostoc spongiaeforme FACHB-130</name>
    <dbReference type="NCBI Taxonomy" id="1357510"/>
    <lineage>
        <taxon>Bacteria</taxon>
        <taxon>Bacillati</taxon>
        <taxon>Cyanobacteriota</taxon>
        <taxon>Cyanophyceae</taxon>
        <taxon>Nostocales</taxon>
        <taxon>Nostocaceae</taxon>
        <taxon>Nostoc</taxon>
    </lineage>
</organism>
<keyword evidence="5" id="KW-1185">Reference proteome</keyword>
<evidence type="ECO:0000313" key="4">
    <source>
        <dbReference type="EMBL" id="MBD2597142.1"/>
    </source>
</evidence>
<evidence type="ECO:0000256" key="1">
    <source>
        <dbReference type="PROSITE-ProRule" id="PRU01251"/>
    </source>
</evidence>
<dbReference type="PROSITE" id="PS51903">
    <property type="entry name" value="CLP_R"/>
    <property type="match status" value="1"/>
</dbReference>
<dbReference type="Pfam" id="PF00656">
    <property type="entry name" value="Peptidase_C14"/>
    <property type="match status" value="1"/>
</dbReference>
<name>A0ABR8G1S1_9NOSO</name>
<proteinExistence type="predicted"/>
<feature type="domain" description="EF-hand" evidence="2">
    <location>
        <begin position="201"/>
        <end position="223"/>
    </location>
</feature>
<evidence type="ECO:0000313" key="5">
    <source>
        <dbReference type="Proteomes" id="UP000603457"/>
    </source>
</evidence>
<dbReference type="NCBIfam" id="NF047832">
    <property type="entry name" value="caspase_w_EACC1"/>
    <property type="match status" value="1"/>
</dbReference>
<dbReference type="InterPro" id="IPR002048">
    <property type="entry name" value="EF_hand_dom"/>
</dbReference>
<dbReference type="PROSITE" id="PS50222">
    <property type="entry name" value="EF_HAND_2"/>
    <property type="match status" value="1"/>
</dbReference>
<dbReference type="InterPro" id="IPR011600">
    <property type="entry name" value="Pept_C14_caspase"/>
</dbReference>
<dbReference type="Gene3D" id="3.40.50.1460">
    <property type="match status" value="1"/>
</dbReference>
<feature type="domain" description="Clp R" evidence="3">
    <location>
        <begin position="406"/>
        <end position="551"/>
    </location>
</feature>
<dbReference type="Pfam" id="PF02861">
    <property type="entry name" value="Clp_N"/>
    <property type="match status" value="1"/>
</dbReference>
<dbReference type="PANTHER" id="PTHR47016">
    <property type="entry name" value="ATP-DEPENDENT CLP PROTEASE ATP-BINDING SUBUNIT CLPT1, CHLOROPLASTIC"/>
    <property type="match status" value="1"/>
</dbReference>
<dbReference type="InterPro" id="IPR029030">
    <property type="entry name" value="Caspase-like_dom_sf"/>
</dbReference>
<sequence>MAKFALLIGVSEYQPGLNALPGAVQDVKAMQRVLQHSEMGDFADADMTVLENPPRQLMERAIENLFSNRQKDDLVLFYFSGHGIKDDSGKLYLATSETSKHQSGELIQTTATAASLIHGMMEKSRSRRQVIILDCCFSGAFAEGMKAKDDNSVDIKNQLGGEGRAVLTSSTSTQYSFEQPGSDLSVYTRYIVEGIEKGAADTDNDGMISVDELHEYARKKVQEAAPAMKPEIYAVREGFKIKLAKAPVGDPQLEYRKEVERCVRNGNVSVIGRRILKRRQSELGLSAEVATQIENEVLEPYRQYQANLREYEEALAEAIQHEGTLTQHTREELKRFQQLLQLRDEDIDLIEVPVAIEQDTIKQSEYPQQKSAETLIPKEVKNQLVDITSTEIKLAEQTECKDEGLFERFTLNAIKVIMLAQEEARRLGHNFVGTEQILLGLIGDGTGVAAQVLQLEGMKLADTRIEVEKIIGRGSGFVAKEVPFTPLAKRVLDLSLEEAKALKHNYISTGDLLLGCIRLEEGVAVRVLEILGINLQNLREQVVHTINLSKSKNIEST</sequence>
<dbReference type="PANTHER" id="PTHR47016:SF5">
    <property type="entry name" value="CLP DOMAIN SUPERFAMILY PROTEIN"/>
    <property type="match status" value="1"/>
</dbReference>
<dbReference type="Gene3D" id="1.10.1780.10">
    <property type="entry name" value="Clp, N-terminal domain"/>
    <property type="match status" value="1"/>
</dbReference>
<reference evidence="4 5" key="1">
    <citation type="journal article" date="2020" name="ISME J.">
        <title>Comparative genomics reveals insights into cyanobacterial evolution and habitat adaptation.</title>
        <authorList>
            <person name="Chen M.Y."/>
            <person name="Teng W.K."/>
            <person name="Zhao L."/>
            <person name="Hu C.X."/>
            <person name="Zhou Y.K."/>
            <person name="Han B.P."/>
            <person name="Song L.R."/>
            <person name="Shu W.S."/>
        </authorList>
    </citation>
    <scope>NUCLEOTIDE SEQUENCE [LARGE SCALE GENOMIC DNA]</scope>
    <source>
        <strain evidence="4 5">FACHB-130</strain>
    </source>
</reference>
<comment type="caution">
    <text evidence="4">The sequence shown here is derived from an EMBL/GenBank/DDBJ whole genome shotgun (WGS) entry which is preliminary data.</text>
</comment>
<dbReference type="PROSITE" id="PS00018">
    <property type="entry name" value="EF_HAND_1"/>
    <property type="match status" value="1"/>
</dbReference>
<dbReference type="InterPro" id="IPR036628">
    <property type="entry name" value="Clp_N_dom_sf"/>
</dbReference>
<gene>
    <name evidence="4" type="ORF">H6G74_22850</name>
</gene>
<evidence type="ECO:0000259" key="2">
    <source>
        <dbReference type="PROSITE" id="PS50222"/>
    </source>
</evidence>
<protein>
    <submittedName>
        <fullName evidence="4">Caspase family protein</fullName>
    </submittedName>
</protein>
<evidence type="ECO:0000259" key="3">
    <source>
        <dbReference type="PROSITE" id="PS51903"/>
    </source>
</evidence>